<comment type="subcellular location">
    <subcellularLocation>
        <location evidence="7">Cytoplasm</location>
    </subcellularLocation>
</comment>
<dbReference type="InterPro" id="IPR006264">
    <property type="entry name" value="EPSP_synthase"/>
</dbReference>
<feature type="binding site" evidence="7">
    <location>
        <position position="342"/>
    </location>
    <ligand>
        <name>3-phosphoshikimate</name>
        <dbReference type="ChEBI" id="CHEBI:145989"/>
    </ligand>
</feature>
<keyword evidence="5 7" id="KW-0057">Aromatic amino acid biosynthesis</keyword>
<dbReference type="Pfam" id="PF00275">
    <property type="entry name" value="EPSP_synthase"/>
    <property type="match status" value="1"/>
</dbReference>
<feature type="active site" description="Proton acceptor" evidence="7">
    <location>
        <position position="315"/>
    </location>
</feature>
<comment type="similarity">
    <text evidence="2 7">Belongs to the EPSP synthase family.</text>
</comment>
<evidence type="ECO:0000256" key="2">
    <source>
        <dbReference type="ARBA" id="ARBA00009948"/>
    </source>
</evidence>
<feature type="binding site" evidence="7">
    <location>
        <position position="171"/>
    </location>
    <ligand>
        <name>3-phosphoshikimate</name>
        <dbReference type="ChEBI" id="CHEBI:145989"/>
    </ligand>
</feature>
<dbReference type="GO" id="GO:0009073">
    <property type="term" value="P:aromatic amino acid family biosynthetic process"/>
    <property type="evidence" value="ECO:0007669"/>
    <property type="project" value="UniProtKB-KW"/>
</dbReference>
<dbReference type="CDD" id="cd01556">
    <property type="entry name" value="EPSP_synthase"/>
    <property type="match status" value="1"/>
</dbReference>
<dbReference type="UniPathway" id="UPA00053">
    <property type="reaction ID" value="UER00089"/>
</dbReference>
<evidence type="ECO:0000256" key="1">
    <source>
        <dbReference type="ARBA" id="ARBA00004811"/>
    </source>
</evidence>
<protein>
    <recommendedName>
        <fullName evidence="7">3-phosphoshikimate 1-carboxyvinyltransferase</fullName>
        <ecNumber evidence="7">2.5.1.19</ecNumber>
    </recommendedName>
    <alternativeName>
        <fullName evidence="7">5-enolpyruvylshikimate-3-phosphate synthase</fullName>
        <shortName evidence="7">EPSP synthase</shortName>
        <shortName evidence="7">EPSPS</shortName>
    </alternativeName>
</protein>
<dbReference type="HAMAP" id="MF_00210">
    <property type="entry name" value="EPSP_synth"/>
    <property type="match status" value="1"/>
</dbReference>
<feature type="binding site" evidence="7">
    <location>
        <position position="26"/>
    </location>
    <ligand>
        <name>phosphoenolpyruvate</name>
        <dbReference type="ChEBI" id="CHEBI:58702"/>
    </ligand>
</feature>
<dbReference type="PIRSF" id="PIRSF000505">
    <property type="entry name" value="EPSPS"/>
    <property type="match status" value="1"/>
</dbReference>
<comment type="subunit">
    <text evidence="7">Monomer.</text>
</comment>
<feature type="binding site" evidence="7">
    <location>
        <position position="346"/>
    </location>
    <ligand>
        <name>phosphoenolpyruvate</name>
        <dbReference type="ChEBI" id="CHEBI:58702"/>
    </ligand>
</feature>
<evidence type="ECO:0000256" key="4">
    <source>
        <dbReference type="ARBA" id="ARBA00022679"/>
    </source>
</evidence>
<evidence type="ECO:0000313" key="9">
    <source>
        <dbReference type="EMBL" id="HFK96531.1"/>
    </source>
</evidence>
<feature type="binding site" evidence="7">
    <location>
        <position position="27"/>
    </location>
    <ligand>
        <name>3-phosphoshikimate</name>
        <dbReference type="ChEBI" id="CHEBI:145989"/>
    </ligand>
</feature>
<dbReference type="GO" id="GO:0008652">
    <property type="term" value="P:amino acid biosynthetic process"/>
    <property type="evidence" value="ECO:0007669"/>
    <property type="project" value="UniProtKB-KW"/>
</dbReference>
<proteinExistence type="inferred from homology"/>
<dbReference type="PROSITE" id="PS00885">
    <property type="entry name" value="EPSP_SYNTHASE_2"/>
    <property type="match status" value="1"/>
</dbReference>
<evidence type="ECO:0000259" key="8">
    <source>
        <dbReference type="Pfam" id="PF00275"/>
    </source>
</evidence>
<dbReference type="Gene3D" id="3.65.10.10">
    <property type="entry name" value="Enolpyruvate transferase domain"/>
    <property type="match status" value="2"/>
</dbReference>
<evidence type="ECO:0000256" key="5">
    <source>
        <dbReference type="ARBA" id="ARBA00023141"/>
    </source>
</evidence>
<comment type="catalytic activity">
    <reaction evidence="6">
        <text>3-phosphoshikimate + phosphoenolpyruvate = 5-O-(1-carboxyvinyl)-3-phosphoshikimate + phosphate</text>
        <dbReference type="Rhea" id="RHEA:21256"/>
        <dbReference type="ChEBI" id="CHEBI:43474"/>
        <dbReference type="ChEBI" id="CHEBI:57701"/>
        <dbReference type="ChEBI" id="CHEBI:58702"/>
        <dbReference type="ChEBI" id="CHEBI:145989"/>
        <dbReference type="EC" id="2.5.1.19"/>
    </reaction>
    <physiologicalReaction direction="left-to-right" evidence="6">
        <dbReference type="Rhea" id="RHEA:21257"/>
    </physiologicalReaction>
</comment>
<dbReference type="InterPro" id="IPR013792">
    <property type="entry name" value="RNA3'P_cycl/enolpyr_Trfase_a/b"/>
</dbReference>
<dbReference type="GO" id="GO:0003866">
    <property type="term" value="F:3-phosphoshikimate 1-carboxyvinyltransferase activity"/>
    <property type="evidence" value="ECO:0007669"/>
    <property type="project" value="UniProtKB-UniRule"/>
</dbReference>
<name>A0A832ECT4_9BACT</name>
<feature type="domain" description="Enolpyruvate transferase" evidence="8">
    <location>
        <begin position="15"/>
        <end position="421"/>
    </location>
</feature>
<feature type="binding site" evidence="7">
    <location>
        <position position="31"/>
    </location>
    <ligand>
        <name>3-phosphoshikimate</name>
        <dbReference type="ChEBI" id="CHEBI:145989"/>
    </ligand>
</feature>
<keyword evidence="7" id="KW-0963">Cytoplasm</keyword>
<feature type="binding site" evidence="7">
    <location>
        <position position="173"/>
    </location>
    <ligand>
        <name>3-phosphoshikimate</name>
        <dbReference type="ChEBI" id="CHEBI:145989"/>
    </ligand>
</feature>
<dbReference type="GO" id="GO:0005737">
    <property type="term" value="C:cytoplasm"/>
    <property type="evidence" value="ECO:0007669"/>
    <property type="project" value="UniProtKB-SubCell"/>
</dbReference>
<sequence length="437" mass="47172">MDESMNRRPVPCVIPVRGAVPIPGSKSVTHRALILAALADGESVIENALDAEDTRITAEALRRLGVHLHWEGTTVRVCPSALRWASPAEPLRLGNSGTSLRLLMGLAAAGRGTFVFDGSARLRQRPVGPLAEALKPLGVTVRYLGEGPCPPLALETQGLNAGQTLVDASESSQYLSSVLMAATQARGPVTVRWNDPVASFPYVTITLKMMAEVGLDFRRQGPNEMVVPAPQRIAPFRMEVEGDCSSASYFWAASALTHGDVLTYPLSPDALQGDCRFLDVLGAMGCAVRWEDRGVRVQGPDRLRPVDVDMNAMPDMVPTLAVVCACADGVSTIRNVAHLRIKECDRLDAVAAELQRMGVRVEQNPDGLRIQGPPRHGAVIRTYDDHRIAMAFAVLGLRVPGTIIDGATTVAKSFPDFWDVLDRLVRQSTADRPDHQG</sequence>
<accession>A0A832ECT4</accession>
<keyword evidence="3 7" id="KW-0028">Amino-acid biosynthesis</keyword>
<dbReference type="AlphaFoldDB" id="A0A832ECT4"/>
<keyword evidence="4 7" id="KW-0808">Transferase</keyword>
<dbReference type="PANTHER" id="PTHR21090">
    <property type="entry name" value="AROM/DEHYDROQUINATE SYNTHASE"/>
    <property type="match status" value="1"/>
</dbReference>
<evidence type="ECO:0000256" key="7">
    <source>
        <dbReference type="HAMAP-Rule" id="MF_00210"/>
    </source>
</evidence>
<comment type="function">
    <text evidence="7">Catalyzes the transfer of the enolpyruvyl moiety of phosphoenolpyruvate (PEP) to the 5-hydroxyl of shikimate-3-phosphate (S3P) to produce enolpyruvyl shikimate-3-phosphate and inorganic phosphate.</text>
</comment>
<dbReference type="InterPro" id="IPR036968">
    <property type="entry name" value="Enolpyruvate_Tfrase_sf"/>
</dbReference>
<comment type="pathway">
    <text evidence="1 7">Metabolic intermediate biosynthesis; chorismate biosynthesis; chorismate from D-erythrose 4-phosphate and phosphoenolpyruvate: step 6/7.</text>
</comment>
<dbReference type="PANTHER" id="PTHR21090:SF5">
    <property type="entry name" value="PENTAFUNCTIONAL AROM POLYPEPTIDE"/>
    <property type="match status" value="1"/>
</dbReference>
<dbReference type="SUPFAM" id="SSF55205">
    <property type="entry name" value="EPT/RTPC-like"/>
    <property type="match status" value="1"/>
</dbReference>
<reference evidence="9" key="1">
    <citation type="journal article" date="2020" name="mSystems">
        <title>Genome- and Community-Level Interaction Insights into Carbon Utilization and Element Cycling Functions of Hydrothermarchaeota in Hydrothermal Sediment.</title>
        <authorList>
            <person name="Zhou Z."/>
            <person name="Liu Y."/>
            <person name="Xu W."/>
            <person name="Pan J."/>
            <person name="Luo Z.H."/>
            <person name="Li M."/>
        </authorList>
    </citation>
    <scope>NUCLEOTIDE SEQUENCE [LARGE SCALE GENOMIC DNA]</scope>
    <source>
        <strain evidence="9">SpSt-456</strain>
    </source>
</reference>
<dbReference type="PROSITE" id="PS00104">
    <property type="entry name" value="EPSP_SYNTHASE_1"/>
    <property type="match status" value="1"/>
</dbReference>
<feature type="binding site" evidence="7">
    <location>
        <position position="315"/>
    </location>
    <ligand>
        <name>3-phosphoshikimate</name>
        <dbReference type="ChEBI" id="CHEBI:145989"/>
    </ligand>
</feature>
<dbReference type="NCBIfam" id="TIGR01356">
    <property type="entry name" value="aroA"/>
    <property type="match status" value="1"/>
</dbReference>
<organism evidence="9">
    <name type="scientific">Desulfacinum infernum</name>
    <dbReference type="NCBI Taxonomy" id="35837"/>
    <lineage>
        <taxon>Bacteria</taxon>
        <taxon>Pseudomonadati</taxon>
        <taxon>Thermodesulfobacteriota</taxon>
        <taxon>Syntrophobacteria</taxon>
        <taxon>Syntrophobacterales</taxon>
        <taxon>Syntrophobacteraceae</taxon>
        <taxon>Desulfacinum</taxon>
    </lineage>
</organism>
<feature type="binding site" evidence="7">
    <location>
        <position position="387"/>
    </location>
    <ligand>
        <name>phosphoenolpyruvate</name>
        <dbReference type="ChEBI" id="CHEBI:58702"/>
    </ligand>
</feature>
<dbReference type="GO" id="GO:0009423">
    <property type="term" value="P:chorismate biosynthetic process"/>
    <property type="evidence" value="ECO:0007669"/>
    <property type="project" value="UniProtKB-UniRule"/>
</dbReference>
<feature type="binding site" evidence="7">
    <location>
        <position position="172"/>
    </location>
    <ligand>
        <name>3-phosphoshikimate</name>
        <dbReference type="ChEBI" id="CHEBI:145989"/>
    </ligand>
</feature>
<dbReference type="InterPro" id="IPR023193">
    <property type="entry name" value="EPSP_synthase_CS"/>
</dbReference>
<dbReference type="EC" id="2.5.1.19" evidence="7"/>
<feature type="binding site" evidence="7">
    <location>
        <position position="97"/>
    </location>
    <ligand>
        <name>phosphoenolpyruvate</name>
        <dbReference type="ChEBI" id="CHEBI:58702"/>
    </ligand>
</feature>
<dbReference type="EMBL" id="DSTK01000013">
    <property type="protein sequence ID" value="HFK96531.1"/>
    <property type="molecule type" value="Genomic_DNA"/>
</dbReference>
<evidence type="ECO:0000256" key="6">
    <source>
        <dbReference type="ARBA" id="ARBA00044633"/>
    </source>
</evidence>
<gene>
    <name evidence="7 9" type="primary">aroA</name>
    <name evidence="9" type="ORF">ENS06_04285</name>
</gene>
<feature type="binding site" evidence="7">
    <location>
        <position position="125"/>
    </location>
    <ligand>
        <name>phosphoenolpyruvate</name>
        <dbReference type="ChEBI" id="CHEBI:58702"/>
    </ligand>
</feature>
<feature type="binding site" evidence="7">
    <location>
        <position position="199"/>
    </location>
    <ligand>
        <name>3-phosphoshikimate</name>
        <dbReference type="ChEBI" id="CHEBI:145989"/>
    </ligand>
</feature>
<evidence type="ECO:0000256" key="3">
    <source>
        <dbReference type="ARBA" id="ARBA00022605"/>
    </source>
</evidence>
<feature type="binding site" evidence="7">
    <location>
        <position position="173"/>
    </location>
    <ligand>
        <name>phosphoenolpyruvate</name>
        <dbReference type="ChEBI" id="CHEBI:58702"/>
    </ligand>
</feature>
<dbReference type="InterPro" id="IPR001986">
    <property type="entry name" value="Enolpyruvate_Tfrase_dom"/>
</dbReference>
<feature type="binding site" evidence="7">
    <location>
        <position position="412"/>
    </location>
    <ligand>
        <name>phosphoenolpyruvate</name>
        <dbReference type="ChEBI" id="CHEBI:58702"/>
    </ligand>
</feature>
<feature type="binding site" evidence="7">
    <location>
        <position position="26"/>
    </location>
    <ligand>
        <name>3-phosphoshikimate</name>
        <dbReference type="ChEBI" id="CHEBI:145989"/>
    </ligand>
</feature>
<comment type="caution">
    <text evidence="9">The sequence shown here is derived from an EMBL/GenBank/DDBJ whole genome shotgun (WGS) entry which is preliminary data.</text>
</comment>
<comment type="caution">
    <text evidence="7">Lacks conserved residue(s) required for the propagation of feature annotation.</text>
</comment>